<dbReference type="RefSeq" id="WP_005824597.1">
    <property type="nucleotide sequence ID" value="NZ_ACQL01000101.1"/>
</dbReference>
<comment type="caution">
    <text evidence="4">The sequence shown here is derived from an EMBL/GenBank/DDBJ whole genome shotgun (WGS) entry which is preliminary data.</text>
</comment>
<dbReference type="eggNOG" id="COG0457">
    <property type="taxonomic scope" value="Bacteria"/>
</dbReference>
<sequence length="174" mass="20779">MAYENLGICYDELGKKEEALHYWLEAYDYNPNRLESLYCAVRLLRLNGKQRLGYQLGKIAKEIPYPSEDILRVRPQLYTYWIYYELSILAYYGNDSKLGYDCCKHVLLEDPNNDAIVDTTIKNLHFYKEQAKQDKDYNVNLIIKVISEYIRRYPNCDKGHQKILEYLTRLVNKR</sequence>
<evidence type="ECO:0000256" key="3">
    <source>
        <dbReference type="PROSITE-ProRule" id="PRU00339"/>
    </source>
</evidence>
<keyword evidence="4" id="KW-0808">Transferase</keyword>
<reference evidence="4 5" key="1">
    <citation type="journal article" date="2010" name="Vet. Microbiol.">
        <title>Production of haemolysins by strains of the Actinobacillus minor/porcitonsillarum complex.</title>
        <authorList>
            <person name="Arya G."/>
            <person name="Niven D.F."/>
        </authorList>
    </citation>
    <scope>NUCLEOTIDE SEQUENCE [LARGE SCALE GENOMIC DNA]</scope>
    <source>
        <strain evidence="4 5">NM305</strain>
    </source>
</reference>
<dbReference type="Pfam" id="PF07719">
    <property type="entry name" value="TPR_2"/>
    <property type="match status" value="1"/>
</dbReference>
<dbReference type="Gene3D" id="1.25.40.10">
    <property type="entry name" value="Tetratricopeptide repeat domain"/>
    <property type="match status" value="1"/>
</dbReference>
<evidence type="ECO:0000313" key="4">
    <source>
        <dbReference type="EMBL" id="EER46741.1"/>
    </source>
</evidence>
<dbReference type="EMBL" id="ACQL01000101">
    <property type="protein sequence ID" value="EER46741.1"/>
    <property type="molecule type" value="Genomic_DNA"/>
</dbReference>
<dbReference type="PROSITE" id="PS50005">
    <property type="entry name" value="TPR"/>
    <property type="match status" value="1"/>
</dbReference>
<dbReference type="InterPro" id="IPR013105">
    <property type="entry name" value="TPR_2"/>
</dbReference>
<dbReference type="SMART" id="SM00028">
    <property type="entry name" value="TPR"/>
    <property type="match status" value="2"/>
</dbReference>
<evidence type="ECO:0000313" key="5">
    <source>
        <dbReference type="Proteomes" id="UP000005532"/>
    </source>
</evidence>
<dbReference type="InterPro" id="IPR019734">
    <property type="entry name" value="TPR_rpt"/>
</dbReference>
<dbReference type="GO" id="GO:0016740">
    <property type="term" value="F:transferase activity"/>
    <property type="evidence" value="ECO:0007669"/>
    <property type="project" value="UniProtKB-KW"/>
</dbReference>
<accession>C5S2Y6</accession>
<dbReference type="SUPFAM" id="SSF48452">
    <property type="entry name" value="TPR-like"/>
    <property type="match status" value="1"/>
</dbReference>
<evidence type="ECO:0000256" key="2">
    <source>
        <dbReference type="ARBA" id="ARBA00022803"/>
    </source>
</evidence>
<organism evidence="4 5">
    <name type="scientific">Actinobacillus minor NM305</name>
    <dbReference type="NCBI Taxonomy" id="637911"/>
    <lineage>
        <taxon>Bacteria</taxon>
        <taxon>Pseudomonadati</taxon>
        <taxon>Pseudomonadota</taxon>
        <taxon>Gammaproteobacteria</taxon>
        <taxon>Pasteurellales</taxon>
        <taxon>Pasteurellaceae</taxon>
        <taxon>Actinobacillus</taxon>
    </lineage>
</organism>
<protein>
    <submittedName>
        <fullName evidence="4">Glycosyl transferase family protein</fullName>
    </submittedName>
</protein>
<keyword evidence="2 3" id="KW-0802">TPR repeat</keyword>
<gene>
    <name evidence="4" type="ORF">AM305_11200</name>
</gene>
<keyword evidence="1" id="KW-0677">Repeat</keyword>
<feature type="repeat" description="TPR" evidence="3">
    <location>
        <begin position="2"/>
        <end position="33"/>
    </location>
</feature>
<evidence type="ECO:0000256" key="1">
    <source>
        <dbReference type="ARBA" id="ARBA00022737"/>
    </source>
</evidence>
<proteinExistence type="predicted"/>
<dbReference type="PROSITE" id="PS50293">
    <property type="entry name" value="TPR_REGION"/>
    <property type="match status" value="1"/>
</dbReference>
<dbReference type="Proteomes" id="UP000005532">
    <property type="component" value="Unassembled WGS sequence"/>
</dbReference>
<dbReference type="InterPro" id="IPR011990">
    <property type="entry name" value="TPR-like_helical_dom_sf"/>
</dbReference>
<name>C5S2Y6_9PAST</name>
<dbReference type="AlphaFoldDB" id="C5S2Y6"/>